<evidence type="ECO:0000256" key="3">
    <source>
        <dbReference type="ARBA" id="ARBA00022946"/>
    </source>
</evidence>
<protein>
    <submittedName>
        <fullName evidence="7">Uncharacterized protein</fullName>
    </submittedName>
</protein>
<keyword evidence="4" id="KW-0689">Ribosomal protein</keyword>
<dbReference type="Pfam" id="PF09809">
    <property type="entry name" value="MRP-L27"/>
    <property type="match status" value="1"/>
</dbReference>
<name>A0A9P4V666_9PLEO</name>
<sequence length="148" mass="16953">MFKPTARLLGRKRRIPLTTKQTSKGGFYKGSGVGMLGTLDSKARFRVDLDRVRTFVVPSTIHNTNLTPFVSRHPSKSTKTFQEGETWKEHPKFITSEKYLQDFKERGNNSEYLEYEESQEQQELIAQQQAEWNKGRETAIAGEGKGKP</sequence>
<evidence type="ECO:0000256" key="2">
    <source>
        <dbReference type="ARBA" id="ARBA00010152"/>
    </source>
</evidence>
<comment type="subcellular location">
    <subcellularLocation>
        <location evidence="1">Mitochondrion</location>
    </subcellularLocation>
</comment>
<evidence type="ECO:0000256" key="1">
    <source>
        <dbReference type="ARBA" id="ARBA00004173"/>
    </source>
</evidence>
<comment type="caution">
    <text evidence="7">The sequence shown here is derived from an EMBL/GenBank/DDBJ whole genome shotgun (WGS) entry which is preliminary data.</text>
</comment>
<dbReference type="EMBL" id="ML996119">
    <property type="protein sequence ID" value="KAF2737085.1"/>
    <property type="molecule type" value="Genomic_DNA"/>
</dbReference>
<dbReference type="AlphaFoldDB" id="A0A9P4V666"/>
<evidence type="ECO:0000256" key="4">
    <source>
        <dbReference type="ARBA" id="ARBA00022980"/>
    </source>
</evidence>
<dbReference type="PANTHER" id="PTHR21338">
    <property type="entry name" value="MITOCHONDRIAL RIBOSOMAL PROTEIN L41"/>
    <property type="match status" value="1"/>
</dbReference>
<dbReference type="Proteomes" id="UP000799444">
    <property type="component" value="Unassembled WGS sequence"/>
</dbReference>
<dbReference type="GO" id="GO:0006412">
    <property type="term" value="P:translation"/>
    <property type="evidence" value="ECO:0007669"/>
    <property type="project" value="TreeGrafter"/>
</dbReference>
<dbReference type="OrthoDB" id="408933at2759"/>
<evidence type="ECO:0000313" key="8">
    <source>
        <dbReference type="Proteomes" id="UP000799444"/>
    </source>
</evidence>
<reference evidence="7" key="1">
    <citation type="journal article" date="2020" name="Stud. Mycol.">
        <title>101 Dothideomycetes genomes: a test case for predicting lifestyles and emergence of pathogens.</title>
        <authorList>
            <person name="Haridas S."/>
            <person name="Albert R."/>
            <person name="Binder M."/>
            <person name="Bloem J."/>
            <person name="Labutti K."/>
            <person name="Salamov A."/>
            <person name="Andreopoulos B."/>
            <person name="Baker S."/>
            <person name="Barry K."/>
            <person name="Bills G."/>
            <person name="Bluhm B."/>
            <person name="Cannon C."/>
            <person name="Castanera R."/>
            <person name="Culley D."/>
            <person name="Daum C."/>
            <person name="Ezra D."/>
            <person name="Gonzalez J."/>
            <person name="Henrissat B."/>
            <person name="Kuo A."/>
            <person name="Liang C."/>
            <person name="Lipzen A."/>
            <person name="Lutzoni F."/>
            <person name="Magnuson J."/>
            <person name="Mondo S."/>
            <person name="Nolan M."/>
            <person name="Ohm R."/>
            <person name="Pangilinan J."/>
            <person name="Park H.-J."/>
            <person name="Ramirez L."/>
            <person name="Alfaro M."/>
            <person name="Sun H."/>
            <person name="Tritt A."/>
            <person name="Yoshinaga Y."/>
            <person name="Zwiers L.-H."/>
            <person name="Turgeon B."/>
            <person name="Goodwin S."/>
            <person name="Spatafora J."/>
            <person name="Crous P."/>
            <person name="Grigoriev I."/>
        </authorList>
    </citation>
    <scope>NUCLEOTIDE SEQUENCE</scope>
    <source>
        <strain evidence="7">CBS 125425</strain>
    </source>
</reference>
<keyword evidence="3" id="KW-0809">Transit peptide</keyword>
<evidence type="ECO:0000256" key="6">
    <source>
        <dbReference type="ARBA" id="ARBA00023274"/>
    </source>
</evidence>
<accession>A0A9P4V666</accession>
<dbReference type="PANTHER" id="PTHR21338:SF0">
    <property type="entry name" value="LARGE RIBOSOMAL SUBUNIT PROTEIN ML41"/>
    <property type="match status" value="1"/>
</dbReference>
<comment type="similarity">
    <text evidence="2">Belongs to the mitochondrion-specific ribosomal protein mL41 family.</text>
</comment>
<evidence type="ECO:0000256" key="5">
    <source>
        <dbReference type="ARBA" id="ARBA00023128"/>
    </source>
</evidence>
<keyword evidence="8" id="KW-1185">Reference proteome</keyword>
<gene>
    <name evidence="7" type="ORF">EJ04DRAFT_574922</name>
</gene>
<keyword evidence="5" id="KW-0496">Mitochondrion</keyword>
<evidence type="ECO:0000313" key="7">
    <source>
        <dbReference type="EMBL" id="KAF2737085.1"/>
    </source>
</evidence>
<dbReference type="GO" id="GO:0003735">
    <property type="term" value="F:structural constituent of ribosome"/>
    <property type="evidence" value="ECO:0007669"/>
    <property type="project" value="InterPro"/>
</dbReference>
<keyword evidence="6" id="KW-0687">Ribonucleoprotein</keyword>
<dbReference type="GO" id="GO:0005762">
    <property type="term" value="C:mitochondrial large ribosomal subunit"/>
    <property type="evidence" value="ECO:0007669"/>
    <property type="project" value="InterPro"/>
</dbReference>
<proteinExistence type="inferred from homology"/>
<dbReference type="InterPro" id="IPR019189">
    <property type="entry name" value="Ribosomal_mL41"/>
</dbReference>
<organism evidence="7 8">
    <name type="scientific">Polyplosphaeria fusca</name>
    <dbReference type="NCBI Taxonomy" id="682080"/>
    <lineage>
        <taxon>Eukaryota</taxon>
        <taxon>Fungi</taxon>
        <taxon>Dikarya</taxon>
        <taxon>Ascomycota</taxon>
        <taxon>Pezizomycotina</taxon>
        <taxon>Dothideomycetes</taxon>
        <taxon>Pleosporomycetidae</taxon>
        <taxon>Pleosporales</taxon>
        <taxon>Tetraplosphaeriaceae</taxon>
        <taxon>Polyplosphaeria</taxon>
    </lineage>
</organism>